<keyword evidence="2" id="KW-1185">Reference proteome</keyword>
<accession>A0A4Y2GB28</accession>
<dbReference type="EMBL" id="BGPR01001276">
    <property type="protein sequence ID" value="GBM49915.1"/>
    <property type="molecule type" value="Genomic_DNA"/>
</dbReference>
<organism evidence="1 2">
    <name type="scientific">Araneus ventricosus</name>
    <name type="common">Orbweaver spider</name>
    <name type="synonym">Epeira ventricosa</name>
    <dbReference type="NCBI Taxonomy" id="182803"/>
    <lineage>
        <taxon>Eukaryota</taxon>
        <taxon>Metazoa</taxon>
        <taxon>Ecdysozoa</taxon>
        <taxon>Arthropoda</taxon>
        <taxon>Chelicerata</taxon>
        <taxon>Arachnida</taxon>
        <taxon>Araneae</taxon>
        <taxon>Araneomorphae</taxon>
        <taxon>Entelegynae</taxon>
        <taxon>Araneoidea</taxon>
        <taxon>Araneidae</taxon>
        <taxon>Araneus</taxon>
    </lineage>
</organism>
<gene>
    <name evidence="1" type="ORF">AVEN_117597_1</name>
</gene>
<evidence type="ECO:0000313" key="1">
    <source>
        <dbReference type="EMBL" id="GBM49915.1"/>
    </source>
</evidence>
<evidence type="ECO:0000313" key="2">
    <source>
        <dbReference type="Proteomes" id="UP000499080"/>
    </source>
</evidence>
<protein>
    <submittedName>
        <fullName evidence="1">Uncharacterized protein</fullName>
    </submittedName>
</protein>
<proteinExistence type="predicted"/>
<dbReference type="AlphaFoldDB" id="A0A4Y2GB28"/>
<reference evidence="1 2" key="1">
    <citation type="journal article" date="2019" name="Sci. Rep.">
        <title>Orb-weaving spider Araneus ventricosus genome elucidates the spidroin gene catalogue.</title>
        <authorList>
            <person name="Kono N."/>
            <person name="Nakamura H."/>
            <person name="Ohtoshi R."/>
            <person name="Moran D.A.P."/>
            <person name="Shinohara A."/>
            <person name="Yoshida Y."/>
            <person name="Fujiwara M."/>
            <person name="Mori M."/>
            <person name="Tomita M."/>
            <person name="Arakawa K."/>
        </authorList>
    </citation>
    <scope>NUCLEOTIDE SEQUENCE [LARGE SCALE GENOMIC DNA]</scope>
</reference>
<name>A0A4Y2GB28_ARAVE</name>
<sequence>MMIDELLTKLVTEENISNRRVQVSNPDSTENQLPADVVWKLGMGGSRPGVNHHLIAVQNYETTRCPWQAISRLMNGINSLLCSMESGGGAGAAGFGNLVLSLKGGGMGEKKLPLFADETFRGVETGIRPELKLLTILIFYKFFVS</sequence>
<dbReference type="Proteomes" id="UP000499080">
    <property type="component" value="Unassembled WGS sequence"/>
</dbReference>
<comment type="caution">
    <text evidence="1">The sequence shown here is derived from an EMBL/GenBank/DDBJ whole genome shotgun (WGS) entry which is preliminary data.</text>
</comment>